<organism evidence="13 14">
    <name type="scientific">Ciona savignyi</name>
    <name type="common">Pacific transparent sea squirt</name>
    <dbReference type="NCBI Taxonomy" id="51511"/>
    <lineage>
        <taxon>Eukaryota</taxon>
        <taxon>Metazoa</taxon>
        <taxon>Chordata</taxon>
        <taxon>Tunicata</taxon>
        <taxon>Ascidiacea</taxon>
        <taxon>Phlebobranchia</taxon>
        <taxon>Cionidae</taxon>
        <taxon>Ciona</taxon>
    </lineage>
</organism>
<evidence type="ECO:0000256" key="6">
    <source>
        <dbReference type="ARBA" id="ARBA00022792"/>
    </source>
</evidence>
<dbReference type="OMA" id="IMFTRIS"/>
<keyword evidence="14" id="KW-1185">Reference proteome</keyword>
<name>H2YPU5_CIOSA</name>
<dbReference type="AlphaFoldDB" id="H2YPU5"/>
<keyword evidence="7" id="KW-0653">Protein transport</keyword>
<dbReference type="eggNOG" id="KOG1652">
    <property type="taxonomic scope" value="Eukaryota"/>
</dbReference>
<evidence type="ECO:0000256" key="9">
    <source>
        <dbReference type="ARBA" id="ARBA00023010"/>
    </source>
</evidence>
<keyword evidence="4" id="KW-0813">Transport</keyword>
<keyword evidence="8 12" id="KW-1133">Transmembrane helix</keyword>
<dbReference type="GO" id="GO:0030150">
    <property type="term" value="P:protein import into mitochondrial matrix"/>
    <property type="evidence" value="ECO:0007669"/>
    <property type="project" value="TreeGrafter"/>
</dbReference>
<dbReference type="GeneTree" id="ENSGT00390000017780"/>
<dbReference type="PANTHER" id="PTHR10485">
    <property type="entry name" value="MITOCHONDRIAL IMPORT INNER MEMBRANE TRANSLOCASE SUBUNIT TIM-17"/>
    <property type="match status" value="1"/>
</dbReference>
<reference evidence="13" key="3">
    <citation type="submission" date="2025-09" db="UniProtKB">
        <authorList>
            <consortium name="Ensembl"/>
        </authorList>
    </citation>
    <scope>IDENTIFICATION</scope>
</reference>
<keyword evidence="11 12" id="KW-0472">Membrane</keyword>
<dbReference type="STRING" id="51511.ENSCSAVP00000007353"/>
<reference evidence="14" key="1">
    <citation type="submission" date="2003-08" db="EMBL/GenBank/DDBJ databases">
        <authorList>
            <person name="Birren B."/>
            <person name="Nusbaum C."/>
            <person name="Abebe A."/>
            <person name="Abouelleil A."/>
            <person name="Adekoya E."/>
            <person name="Ait-zahra M."/>
            <person name="Allen N."/>
            <person name="Allen T."/>
            <person name="An P."/>
            <person name="Anderson M."/>
            <person name="Anderson S."/>
            <person name="Arachchi H."/>
            <person name="Armbruster J."/>
            <person name="Bachantsang P."/>
            <person name="Baldwin J."/>
            <person name="Barry A."/>
            <person name="Bayul T."/>
            <person name="Blitshsteyn B."/>
            <person name="Bloom T."/>
            <person name="Blye J."/>
            <person name="Boguslavskiy L."/>
            <person name="Borowsky M."/>
            <person name="Boukhgalter B."/>
            <person name="Brunache A."/>
            <person name="Butler J."/>
            <person name="Calixte N."/>
            <person name="Calvo S."/>
            <person name="Camarata J."/>
            <person name="Campo K."/>
            <person name="Chang J."/>
            <person name="Cheshatsang Y."/>
            <person name="Citroen M."/>
            <person name="Collymore A."/>
            <person name="Considine T."/>
            <person name="Cook A."/>
            <person name="Cooke P."/>
            <person name="Corum B."/>
            <person name="Cuomo C."/>
            <person name="David R."/>
            <person name="Dawoe T."/>
            <person name="Degray S."/>
            <person name="Dodge S."/>
            <person name="Dooley K."/>
            <person name="Dorje P."/>
            <person name="Dorjee K."/>
            <person name="Dorris L."/>
            <person name="Duffey N."/>
            <person name="Dupes A."/>
            <person name="Elkins T."/>
            <person name="Engels R."/>
            <person name="Erickson J."/>
            <person name="Farina A."/>
            <person name="Faro S."/>
            <person name="Ferreira P."/>
            <person name="Fischer H."/>
            <person name="Fitzgerald M."/>
            <person name="Foley K."/>
            <person name="Gage D."/>
            <person name="Galagan J."/>
            <person name="Gearin G."/>
            <person name="Gnerre S."/>
            <person name="Gnirke A."/>
            <person name="Goyette A."/>
            <person name="Graham J."/>
            <person name="Grandbois E."/>
            <person name="Gyaltsen K."/>
            <person name="Hafez N."/>
            <person name="Hagopian D."/>
            <person name="Hagos B."/>
            <person name="Hall J."/>
            <person name="Hatcher B."/>
            <person name="Heller A."/>
            <person name="Higgins H."/>
            <person name="Honan T."/>
            <person name="Horn A."/>
            <person name="Houde N."/>
            <person name="Hughes L."/>
            <person name="Hulme W."/>
            <person name="Husby E."/>
            <person name="Iliev I."/>
            <person name="Jaffe D."/>
            <person name="Jones C."/>
            <person name="Kamal M."/>
            <person name="Kamat A."/>
            <person name="Kamvysselis M."/>
            <person name="Karlsson E."/>
            <person name="Kells C."/>
            <person name="Kieu A."/>
            <person name="Kisner P."/>
            <person name="Kodira C."/>
            <person name="Kulbokas E."/>
            <person name="Labutti K."/>
            <person name="Lama D."/>
            <person name="Landers T."/>
            <person name="Leger J."/>
            <person name="Levine S."/>
            <person name="Lewis D."/>
            <person name="Lewis T."/>
            <person name="Lindblad-toh K."/>
            <person name="Liu X."/>
            <person name="Lokyitsang T."/>
            <person name="Lokyitsang Y."/>
            <person name="Lucien O."/>
            <person name="Lui A."/>
            <person name="Ma L.J."/>
            <person name="Mabbitt R."/>
            <person name="Macdonald J."/>
            <person name="Maclean C."/>
            <person name="Major J."/>
            <person name="Manning J."/>
            <person name="Marabella R."/>
            <person name="Maru K."/>
            <person name="Matthews C."/>
            <person name="Mauceli E."/>
            <person name="Mccarthy M."/>
            <person name="Mcdonough S."/>
            <person name="Mcghee T."/>
            <person name="Meldrim J."/>
            <person name="Meneus L."/>
            <person name="Mesirov J."/>
            <person name="Mihalev A."/>
            <person name="Mihova T."/>
            <person name="Mikkelsen T."/>
            <person name="Mlenga V."/>
            <person name="Moru K."/>
            <person name="Mozes J."/>
            <person name="Mulrain L."/>
            <person name="Munson G."/>
            <person name="Naylor J."/>
            <person name="Newes C."/>
            <person name="Nguyen C."/>
            <person name="Nguyen N."/>
            <person name="Nguyen T."/>
            <person name="Nicol R."/>
            <person name="Nielsen C."/>
            <person name="Nizzari M."/>
            <person name="Norbu C."/>
            <person name="Norbu N."/>
            <person name="O'donnell P."/>
            <person name="Okoawo O."/>
            <person name="O'leary S."/>
            <person name="Omotosho B."/>
            <person name="O'neill K."/>
            <person name="Osman S."/>
            <person name="Parker S."/>
            <person name="Perrin D."/>
            <person name="Phunkhang P."/>
            <person name="Piqani B."/>
            <person name="Purcell S."/>
            <person name="Rachupka T."/>
            <person name="Ramasamy U."/>
            <person name="Rameau R."/>
            <person name="Ray V."/>
            <person name="Raymond C."/>
            <person name="Retta R."/>
            <person name="Richardson S."/>
            <person name="Rise C."/>
            <person name="Rodriguez J."/>
            <person name="Rogers J."/>
            <person name="Rogov P."/>
            <person name="Rutman M."/>
            <person name="Schupbach R."/>
            <person name="Seaman C."/>
            <person name="Settipalli S."/>
            <person name="Sharpe T."/>
            <person name="Sheridan J."/>
            <person name="Sherpa N."/>
            <person name="Shi J."/>
            <person name="Smirnov S."/>
            <person name="Smith C."/>
            <person name="Sougnez C."/>
            <person name="Spencer B."/>
            <person name="Stalker J."/>
            <person name="Stange-thomann N."/>
            <person name="Stavropoulos S."/>
            <person name="Stetson K."/>
            <person name="Stone C."/>
            <person name="Stone S."/>
            <person name="Stubbs M."/>
            <person name="Talamas J."/>
            <person name="Tchuinga P."/>
            <person name="Tenzing P."/>
            <person name="Tesfaye S."/>
            <person name="Theodore J."/>
            <person name="Thoulutsang Y."/>
            <person name="Topham K."/>
            <person name="Towey S."/>
            <person name="Tsamla T."/>
            <person name="Tsomo N."/>
            <person name="Vallee D."/>
            <person name="Vassiliev H."/>
            <person name="Venkataraman V."/>
            <person name="Vinson J."/>
            <person name="Vo A."/>
            <person name="Wade C."/>
            <person name="Wang S."/>
            <person name="Wangchuk T."/>
            <person name="Wangdi T."/>
            <person name="Whittaker C."/>
            <person name="Wilkinson J."/>
            <person name="Wu Y."/>
            <person name="Wyman D."/>
            <person name="Yadav S."/>
            <person name="Yang S."/>
            <person name="Yang X."/>
            <person name="Yeager S."/>
            <person name="Yee E."/>
            <person name="Young G."/>
            <person name="Zainoun J."/>
            <person name="Zembeck L."/>
            <person name="Zimmer A."/>
            <person name="Zody M."/>
            <person name="Lander E."/>
        </authorList>
    </citation>
    <scope>NUCLEOTIDE SEQUENCE [LARGE SCALE GENOMIC DNA]</scope>
</reference>
<evidence type="ECO:0000256" key="3">
    <source>
        <dbReference type="ARBA" id="ARBA00008444"/>
    </source>
</evidence>
<evidence type="ECO:0000256" key="10">
    <source>
        <dbReference type="ARBA" id="ARBA00023128"/>
    </source>
</evidence>
<dbReference type="InParanoid" id="H2YPU5"/>
<dbReference type="Ensembl" id="ENSCSAVT00000007450.1">
    <property type="protein sequence ID" value="ENSCSAVP00000007353.1"/>
    <property type="gene ID" value="ENSCSAVG00000004392.1"/>
</dbReference>
<protein>
    <recommendedName>
        <fullName evidence="15">Mitochondrial import inner membrane translocase subunit TIM17</fullName>
    </recommendedName>
</protein>
<dbReference type="Pfam" id="PF02466">
    <property type="entry name" value="Tim17"/>
    <property type="match status" value="1"/>
</dbReference>
<evidence type="ECO:0000256" key="11">
    <source>
        <dbReference type="ARBA" id="ARBA00023136"/>
    </source>
</evidence>
<evidence type="ECO:0000256" key="12">
    <source>
        <dbReference type="SAM" id="Phobius"/>
    </source>
</evidence>
<keyword evidence="5 12" id="KW-0812">Transmembrane</keyword>
<evidence type="ECO:0000313" key="13">
    <source>
        <dbReference type="Ensembl" id="ENSCSAVP00000007353.1"/>
    </source>
</evidence>
<evidence type="ECO:0008006" key="15">
    <source>
        <dbReference type="Google" id="ProtNLM"/>
    </source>
</evidence>
<comment type="function">
    <text evidence="1">Essential component of the TIM23 complex, a complex that mediates the translocation of transit peptide-containing proteins across the mitochondrial inner membrane.</text>
</comment>
<keyword evidence="10" id="KW-0496">Mitochondrion</keyword>
<evidence type="ECO:0000256" key="2">
    <source>
        <dbReference type="ARBA" id="ARBA00004448"/>
    </source>
</evidence>
<evidence type="ECO:0000313" key="14">
    <source>
        <dbReference type="Proteomes" id="UP000007875"/>
    </source>
</evidence>
<keyword evidence="6" id="KW-0999">Mitochondrion inner membrane</keyword>
<dbReference type="PANTHER" id="PTHR10485:SF0">
    <property type="entry name" value="AT05822P-RELATED"/>
    <property type="match status" value="1"/>
</dbReference>
<keyword evidence="9" id="KW-0811">Translocation</keyword>
<dbReference type="Proteomes" id="UP000007875">
    <property type="component" value="Unassembled WGS sequence"/>
</dbReference>
<evidence type="ECO:0000256" key="7">
    <source>
        <dbReference type="ARBA" id="ARBA00022927"/>
    </source>
</evidence>
<sequence length="169" mass="18061">KMDYTRDPCPWRILDDCGGAYCLGFIGGGLFSMVGGARNAPKGIGNRLLGAMANARIKTPRTAGSFGVWGLTFSLCDCSLVALRRKEDPWNSIMSGAGTGFILAIRQGMAPAIGSAAIGGVLLALIEGVGIAINRFQADMYKPVAPQFEEQQIPTGVQSHVHSYYRQYT</sequence>
<evidence type="ECO:0000256" key="4">
    <source>
        <dbReference type="ARBA" id="ARBA00022448"/>
    </source>
</evidence>
<comment type="similarity">
    <text evidence="3">Belongs to the Tim17/Tim22/Tim23 family.</text>
</comment>
<reference evidence="13" key="2">
    <citation type="submission" date="2025-08" db="UniProtKB">
        <authorList>
            <consortium name="Ensembl"/>
        </authorList>
    </citation>
    <scope>IDENTIFICATION</scope>
</reference>
<proteinExistence type="inferred from homology"/>
<evidence type="ECO:0000256" key="1">
    <source>
        <dbReference type="ARBA" id="ARBA00002959"/>
    </source>
</evidence>
<comment type="subcellular location">
    <subcellularLocation>
        <location evidence="2">Mitochondrion inner membrane</location>
        <topology evidence="2">Multi-pass membrane protein</topology>
    </subcellularLocation>
</comment>
<evidence type="ECO:0000256" key="5">
    <source>
        <dbReference type="ARBA" id="ARBA00022692"/>
    </source>
</evidence>
<dbReference type="FunCoup" id="H2YPU5">
    <property type="interactions" value="90"/>
</dbReference>
<evidence type="ECO:0000256" key="8">
    <source>
        <dbReference type="ARBA" id="ARBA00022989"/>
    </source>
</evidence>
<dbReference type="GO" id="GO:0008320">
    <property type="term" value="F:protein transmembrane transporter activity"/>
    <property type="evidence" value="ECO:0007669"/>
    <property type="project" value="TreeGrafter"/>
</dbReference>
<dbReference type="GO" id="GO:0005744">
    <property type="term" value="C:TIM23 mitochondrial import inner membrane translocase complex"/>
    <property type="evidence" value="ECO:0007669"/>
    <property type="project" value="TreeGrafter"/>
</dbReference>
<accession>H2YPU5</accession>
<feature type="transmembrane region" description="Helical" evidence="12">
    <location>
        <begin position="112"/>
        <end position="133"/>
    </location>
</feature>